<dbReference type="EC" id="3.6.1.-" evidence="12"/>
<dbReference type="GO" id="GO:0045900">
    <property type="term" value="P:negative regulation of translational elongation"/>
    <property type="evidence" value="ECO:0007669"/>
    <property type="project" value="UniProtKB-UniRule"/>
</dbReference>
<keyword evidence="9 12" id="KW-0810">Translation regulation</keyword>
<keyword evidence="8 12" id="KW-0067">ATP-binding</keyword>
<comment type="function">
    <text evidence="12">A translation factor that gates the progression of the 70S ribosomal initiation complex (IC, containing tRNA(fMet) in the P-site) into the translation elongation cycle by using a mechanism sensitive to the ATP/ADP ratio. Binds to the 70S ribosome E-site where it modulates the state of the translating ribosome during subunit translocation. ATP hydrolysis probably frees it from the ribosome, which can enter the elongation phase.</text>
</comment>
<dbReference type="Proteomes" id="UP000199440">
    <property type="component" value="Unassembled WGS sequence"/>
</dbReference>
<dbReference type="InterPro" id="IPR003593">
    <property type="entry name" value="AAA+_ATPase"/>
</dbReference>
<evidence type="ECO:0000256" key="7">
    <source>
        <dbReference type="ARBA" id="ARBA00022801"/>
    </source>
</evidence>
<evidence type="ECO:0000256" key="6">
    <source>
        <dbReference type="ARBA" id="ARBA00022741"/>
    </source>
</evidence>
<proteinExistence type="inferred from homology"/>
<gene>
    <name evidence="12" type="primary">ettA</name>
    <name evidence="14" type="ORF">SAMN04488514_103211</name>
</gene>
<evidence type="ECO:0000313" key="14">
    <source>
        <dbReference type="EMBL" id="SDL86742.1"/>
    </source>
</evidence>
<evidence type="ECO:0000256" key="9">
    <source>
        <dbReference type="ARBA" id="ARBA00022845"/>
    </source>
</evidence>
<dbReference type="HAMAP" id="MF_00847">
    <property type="entry name" value="EttA"/>
    <property type="match status" value="1"/>
</dbReference>
<feature type="domain" description="ABC transporter" evidence="13">
    <location>
        <begin position="333"/>
        <end position="559"/>
    </location>
</feature>
<dbReference type="PANTHER" id="PTHR43858:SF1">
    <property type="entry name" value="ABC TRANSPORTER-RELATED PROTEIN"/>
    <property type="match status" value="1"/>
</dbReference>
<dbReference type="PROSITE" id="PS50893">
    <property type="entry name" value="ABC_TRANSPORTER_2"/>
    <property type="match status" value="2"/>
</dbReference>
<evidence type="ECO:0000259" key="13">
    <source>
        <dbReference type="PROSITE" id="PS50893"/>
    </source>
</evidence>
<dbReference type="GO" id="GO:0043022">
    <property type="term" value="F:ribosome binding"/>
    <property type="evidence" value="ECO:0007669"/>
    <property type="project" value="UniProtKB-UniRule"/>
</dbReference>
<keyword evidence="4 12" id="KW-0699">rRNA-binding</keyword>
<dbReference type="GO" id="GO:0005524">
    <property type="term" value="F:ATP binding"/>
    <property type="evidence" value="ECO:0007669"/>
    <property type="project" value="UniProtKB-UniRule"/>
</dbReference>
<feature type="binding site" evidence="12">
    <location>
        <begin position="365"/>
        <end position="372"/>
    </location>
    <ligand>
        <name>ATP</name>
        <dbReference type="ChEBI" id="CHEBI:30616"/>
        <label>2</label>
    </ligand>
</feature>
<dbReference type="GO" id="GO:0016887">
    <property type="term" value="F:ATP hydrolysis activity"/>
    <property type="evidence" value="ECO:0007669"/>
    <property type="project" value="UniProtKB-UniRule"/>
</dbReference>
<dbReference type="InterPro" id="IPR027417">
    <property type="entry name" value="P-loop_NTPase"/>
</dbReference>
<dbReference type="SMART" id="SM00382">
    <property type="entry name" value="AAA"/>
    <property type="match status" value="2"/>
</dbReference>
<comment type="subunit">
    <text evidence="12">Monomer. Probably contacts ribosomal proteins L1, L5, L33 and S7, the 16S and 23S rRNA and the P-site containing tRNA(fMet).</text>
</comment>
<evidence type="ECO:0000256" key="2">
    <source>
        <dbReference type="ARBA" id="ARBA00022490"/>
    </source>
</evidence>
<evidence type="ECO:0000256" key="4">
    <source>
        <dbReference type="ARBA" id="ARBA00022730"/>
    </source>
</evidence>
<dbReference type="NCBIfam" id="TIGR03719">
    <property type="entry name" value="ABC_ABC_ChvD"/>
    <property type="match status" value="1"/>
</dbReference>
<keyword evidence="2 12" id="KW-0963">Cytoplasm</keyword>
<dbReference type="CDD" id="cd03221">
    <property type="entry name" value="ABCF_EF-3"/>
    <property type="match status" value="2"/>
</dbReference>
<keyword evidence="7 12" id="KW-0378">Hydrolase</keyword>
<keyword evidence="3 12" id="KW-0820">tRNA-binding</keyword>
<evidence type="ECO:0000256" key="5">
    <source>
        <dbReference type="ARBA" id="ARBA00022737"/>
    </source>
</evidence>
<protein>
    <recommendedName>
        <fullName evidence="12">Energy-dependent translational throttle protein EttA</fullName>
        <ecNumber evidence="12">3.6.1.-</ecNumber>
    </recommendedName>
    <alternativeName>
        <fullName evidence="12">Translational regulatory factor EttA</fullName>
    </alternativeName>
</protein>
<keyword evidence="11 12" id="KW-0648">Protein biosynthesis</keyword>
<dbReference type="SUPFAM" id="SSF52540">
    <property type="entry name" value="P-loop containing nucleoside triphosphate hydrolases"/>
    <property type="match status" value="2"/>
</dbReference>
<evidence type="ECO:0000256" key="10">
    <source>
        <dbReference type="ARBA" id="ARBA00022884"/>
    </source>
</evidence>
<dbReference type="FunFam" id="3.40.50.300:FF:000011">
    <property type="entry name" value="Putative ABC transporter ATP-binding component"/>
    <property type="match status" value="1"/>
</dbReference>
<dbReference type="FunFam" id="3.40.50.300:FF:000183">
    <property type="entry name" value="ABC transporter ATP-binding protein yjjK"/>
    <property type="match status" value="1"/>
</dbReference>
<dbReference type="InterPro" id="IPR017871">
    <property type="entry name" value="ABC_transporter-like_CS"/>
</dbReference>
<comment type="similarity">
    <text evidence="1 12">Belongs to the ABC transporter superfamily. ABCF family. Translational throttle EttA subfamily.</text>
</comment>
<dbReference type="InterPro" id="IPR022374">
    <property type="entry name" value="EttA"/>
</dbReference>
<name>A0A1G9NJI8_9FLAO</name>
<evidence type="ECO:0000256" key="12">
    <source>
        <dbReference type="HAMAP-Rule" id="MF_00847"/>
    </source>
</evidence>
<dbReference type="STRING" id="192904.SAMN04488514_103211"/>
<sequence length="563" mass="63761">MSDDKKVIFSMSGVTKTYKNANTPVLKNIYLSFFYGAKIGILGLNGSGKSTLLKIIAGVDKNFQGDVVFSPGYNVGYLEQEPQLDEDKTVLEVVKEGVSETVAILDEYNKINDMFGLPEVYEDADKMQKLMDKQAELQDQIDASNAWELDTKLEIAMDALRTPEPDKKIGVLSGGERRRVALCRLLLQEPEILLLDEPTNHLDAESVHWLEHHLAQYKGTVIAVTHDRYFLDNVAGWILELDRGEGIPWKGNYSSWLDQKSKRLAQESKTASKRQKTLERELEWVRQGAKGRQTKQKARLKNYDKLMSQDQKQLDEKLEIYIPNGPRLGTNVLEAKGVSKGYDDKLLYEDLNFKLPQAGIVGIIGPNGAGKTTIFRMIMGEETPDKGVFEVGETAKIAYVDQSHSNIDPEKTIWQNFSNEQELVMMGGRQVNSRAYLSRFNFSGSEQNKKVNMLSGGERNRLHLAMTLKEEGNVLLLDEPTNDLDVNTLRALEEGLENFGGCAVVISHDRWFLDRICTHILAFEGNSQVYFFEGSFSDYEENKKKRLGGDLIPQRIKYKKLIR</sequence>
<dbReference type="InterPro" id="IPR032781">
    <property type="entry name" value="ABC_tran_Xtn"/>
</dbReference>
<dbReference type="PANTHER" id="PTHR43858">
    <property type="entry name" value="ENERGY-DEPENDENT TRANSLATIONAL THROTTLE PROTEIN ETTA"/>
    <property type="match status" value="1"/>
</dbReference>
<evidence type="ECO:0000256" key="1">
    <source>
        <dbReference type="ARBA" id="ARBA00005868"/>
    </source>
</evidence>
<comment type="catalytic activity">
    <reaction evidence="12">
        <text>ATP + H2O = ADP + phosphate + H(+)</text>
        <dbReference type="Rhea" id="RHEA:13065"/>
        <dbReference type="ChEBI" id="CHEBI:15377"/>
        <dbReference type="ChEBI" id="CHEBI:15378"/>
        <dbReference type="ChEBI" id="CHEBI:30616"/>
        <dbReference type="ChEBI" id="CHEBI:43474"/>
        <dbReference type="ChEBI" id="CHEBI:456216"/>
    </reaction>
</comment>
<comment type="subcellular location">
    <subcellularLocation>
        <location evidence="12">Cytoplasm</location>
    </subcellularLocation>
    <text evidence="12">Associates with ribosomes and polysomes.</text>
</comment>
<dbReference type="Pfam" id="PF12848">
    <property type="entry name" value="ABC_tran_Xtn"/>
    <property type="match status" value="1"/>
</dbReference>
<feature type="region of interest" description="PtIM" evidence="12">
    <location>
        <begin position="251"/>
        <end position="331"/>
    </location>
</feature>
<dbReference type="RefSeq" id="WP_089887645.1">
    <property type="nucleotide sequence ID" value="NZ_FNGV01000003.1"/>
</dbReference>
<comment type="caution">
    <text evidence="12">Lacks conserved residue(s) required for the propagation of feature annotation.</text>
</comment>
<evidence type="ECO:0000256" key="8">
    <source>
        <dbReference type="ARBA" id="ARBA00022840"/>
    </source>
</evidence>
<keyword evidence="10 12" id="KW-0694">RNA-binding</keyword>
<comment type="domain">
    <text evidence="12">The arm domain is inserted in the first ABC transporter domain. Probably contacts ribosomal protein L1.</text>
</comment>
<dbReference type="EMBL" id="FNGV01000003">
    <property type="protein sequence ID" value="SDL86742.1"/>
    <property type="molecule type" value="Genomic_DNA"/>
</dbReference>
<keyword evidence="15" id="KW-1185">Reference proteome</keyword>
<dbReference type="PROSITE" id="PS00211">
    <property type="entry name" value="ABC_TRANSPORTER_1"/>
    <property type="match status" value="1"/>
</dbReference>
<keyword evidence="6 12" id="KW-0547">Nucleotide-binding</keyword>
<dbReference type="NCBIfam" id="NF008775">
    <property type="entry name" value="PRK11819.1"/>
    <property type="match status" value="1"/>
</dbReference>
<dbReference type="AlphaFoldDB" id="A0A1G9NJI8"/>
<dbReference type="Pfam" id="PF00005">
    <property type="entry name" value="ABC_tran"/>
    <property type="match status" value="2"/>
</dbReference>
<dbReference type="GO" id="GO:0006412">
    <property type="term" value="P:translation"/>
    <property type="evidence" value="ECO:0007669"/>
    <property type="project" value="UniProtKB-KW"/>
</dbReference>
<comment type="domain">
    <text evidence="12">The P-site tRNA interaction motif (PtIM domain) probably interacts with the P-site tRNA(fMet) as well as the 23S rRNA.</text>
</comment>
<organism evidence="14 15">
    <name type="scientific">Kriegella aquimaris</name>
    <dbReference type="NCBI Taxonomy" id="192904"/>
    <lineage>
        <taxon>Bacteria</taxon>
        <taxon>Pseudomonadati</taxon>
        <taxon>Bacteroidota</taxon>
        <taxon>Flavobacteriia</taxon>
        <taxon>Flavobacteriales</taxon>
        <taxon>Flavobacteriaceae</taxon>
        <taxon>Kriegella</taxon>
    </lineage>
</organism>
<evidence type="ECO:0000256" key="11">
    <source>
        <dbReference type="ARBA" id="ARBA00022917"/>
    </source>
</evidence>
<dbReference type="Gene3D" id="3.40.50.300">
    <property type="entry name" value="P-loop containing nucleotide triphosphate hydrolases"/>
    <property type="match status" value="2"/>
</dbReference>
<dbReference type="GO" id="GO:0000049">
    <property type="term" value="F:tRNA binding"/>
    <property type="evidence" value="ECO:0007669"/>
    <property type="project" value="UniProtKB-UniRule"/>
</dbReference>
<evidence type="ECO:0000313" key="15">
    <source>
        <dbReference type="Proteomes" id="UP000199440"/>
    </source>
</evidence>
<dbReference type="GO" id="GO:0019843">
    <property type="term" value="F:rRNA binding"/>
    <property type="evidence" value="ECO:0007669"/>
    <property type="project" value="UniProtKB-UniRule"/>
</dbReference>
<evidence type="ECO:0000256" key="3">
    <source>
        <dbReference type="ARBA" id="ARBA00022555"/>
    </source>
</evidence>
<accession>A0A1G9NJI8</accession>
<feature type="domain" description="ABC transporter" evidence="13">
    <location>
        <begin position="9"/>
        <end position="268"/>
    </location>
</feature>
<dbReference type="GO" id="GO:0005737">
    <property type="term" value="C:cytoplasm"/>
    <property type="evidence" value="ECO:0007669"/>
    <property type="project" value="UniProtKB-SubCell"/>
</dbReference>
<reference evidence="14 15" key="1">
    <citation type="submission" date="2016-10" db="EMBL/GenBank/DDBJ databases">
        <authorList>
            <person name="de Groot N.N."/>
        </authorList>
    </citation>
    <scope>NUCLEOTIDE SEQUENCE [LARGE SCALE GENOMIC DNA]</scope>
    <source>
        <strain evidence="14 15">DSM 19886</strain>
    </source>
</reference>
<dbReference type="OrthoDB" id="1521973at2"/>
<keyword evidence="5 12" id="KW-0677">Repeat</keyword>
<dbReference type="InterPro" id="IPR003439">
    <property type="entry name" value="ABC_transporter-like_ATP-bd"/>
</dbReference>